<dbReference type="Gramene" id="Pp3c6_4750V3.1">
    <property type="protein sequence ID" value="Pp3c6_4750V3.1"/>
    <property type="gene ID" value="Pp3c6_4750"/>
</dbReference>
<dbReference type="InterPro" id="IPR012312">
    <property type="entry name" value="Hemerythrin-like"/>
</dbReference>
<dbReference type="PANTHER" id="PTHR35739">
    <property type="entry name" value="OS01G0861700 PROTEIN"/>
    <property type="match status" value="1"/>
</dbReference>
<feature type="domain" description="GST N-terminal" evidence="2">
    <location>
        <begin position="57"/>
        <end position="137"/>
    </location>
</feature>
<reference evidence="5" key="3">
    <citation type="submission" date="2020-12" db="UniProtKB">
        <authorList>
            <consortium name="EnsemblPlants"/>
        </authorList>
    </citation>
    <scope>IDENTIFICATION</scope>
</reference>
<evidence type="ECO:0000313" key="5">
    <source>
        <dbReference type="EnsemblPlants" id="Pp3c6_4750V3.1"/>
    </source>
</evidence>
<dbReference type="PANTHER" id="PTHR35739:SF1">
    <property type="entry name" value="OS01G0861700 PROTEIN"/>
    <property type="match status" value="1"/>
</dbReference>
<dbReference type="Proteomes" id="UP000006727">
    <property type="component" value="Chromosome 6"/>
</dbReference>
<gene>
    <name evidence="5" type="primary">LOC112283848</name>
    <name evidence="4" type="ORF">PHYPA_008506</name>
</gene>
<dbReference type="RefSeq" id="XP_024378871.1">
    <property type="nucleotide sequence ID" value="XM_024523103.2"/>
</dbReference>
<dbReference type="RefSeq" id="XP_024378868.1">
    <property type="nucleotide sequence ID" value="XM_024523100.2"/>
</dbReference>
<dbReference type="GeneID" id="112283848"/>
<name>A0A2K1KEC6_PHYPA</name>
<dbReference type="RefSeq" id="XP_024378869.1">
    <property type="nucleotide sequence ID" value="XM_024523101.2"/>
</dbReference>
<protein>
    <recommendedName>
        <fullName evidence="7">Hemerythrin class glutathione S-transferase</fullName>
    </recommendedName>
</protein>
<organism evidence="4">
    <name type="scientific">Physcomitrium patens</name>
    <name type="common">Spreading-leaved earth moss</name>
    <name type="synonym">Physcomitrella patens</name>
    <dbReference type="NCBI Taxonomy" id="3218"/>
    <lineage>
        <taxon>Eukaryota</taxon>
        <taxon>Viridiplantae</taxon>
        <taxon>Streptophyta</taxon>
        <taxon>Embryophyta</taxon>
        <taxon>Bryophyta</taxon>
        <taxon>Bryophytina</taxon>
        <taxon>Bryopsida</taxon>
        <taxon>Funariidae</taxon>
        <taxon>Funariales</taxon>
        <taxon>Funariaceae</taxon>
        <taxon>Physcomitrium</taxon>
    </lineage>
</organism>
<feature type="region of interest" description="Disordered" evidence="1">
    <location>
        <begin position="1"/>
        <end position="44"/>
    </location>
</feature>
<feature type="domain" description="GST C-terminal" evidence="3">
    <location>
        <begin position="140"/>
        <end position="278"/>
    </location>
</feature>
<dbReference type="CDD" id="cd12108">
    <property type="entry name" value="Hr-like"/>
    <property type="match status" value="1"/>
</dbReference>
<dbReference type="Gene3D" id="3.40.30.10">
    <property type="entry name" value="Glutaredoxin"/>
    <property type="match status" value="1"/>
</dbReference>
<keyword evidence="6" id="KW-1185">Reference proteome</keyword>
<dbReference type="InterPro" id="IPR010987">
    <property type="entry name" value="Glutathione-S-Trfase_C-like"/>
</dbReference>
<evidence type="ECO:0000259" key="3">
    <source>
        <dbReference type="PROSITE" id="PS50405"/>
    </source>
</evidence>
<dbReference type="Pfam" id="PF13417">
    <property type="entry name" value="GST_N_3"/>
    <property type="match status" value="1"/>
</dbReference>
<reference evidence="4 6" key="1">
    <citation type="journal article" date="2008" name="Science">
        <title>The Physcomitrella genome reveals evolutionary insights into the conquest of land by plants.</title>
        <authorList>
            <person name="Rensing S."/>
            <person name="Lang D."/>
            <person name="Zimmer A."/>
            <person name="Terry A."/>
            <person name="Salamov A."/>
            <person name="Shapiro H."/>
            <person name="Nishiyama T."/>
            <person name="Perroud P.-F."/>
            <person name="Lindquist E."/>
            <person name="Kamisugi Y."/>
            <person name="Tanahashi T."/>
            <person name="Sakakibara K."/>
            <person name="Fujita T."/>
            <person name="Oishi K."/>
            <person name="Shin-I T."/>
            <person name="Kuroki Y."/>
            <person name="Toyoda A."/>
            <person name="Suzuki Y."/>
            <person name="Hashimoto A."/>
            <person name="Yamaguchi K."/>
            <person name="Sugano A."/>
            <person name="Kohara Y."/>
            <person name="Fujiyama A."/>
            <person name="Anterola A."/>
            <person name="Aoki S."/>
            <person name="Ashton N."/>
            <person name="Barbazuk W.B."/>
            <person name="Barker E."/>
            <person name="Bennetzen J."/>
            <person name="Bezanilla M."/>
            <person name="Blankenship R."/>
            <person name="Cho S.H."/>
            <person name="Dutcher S."/>
            <person name="Estelle M."/>
            <person name="Fawcett J.A."/>
            <person name="Gundlach H."/>
            <person name="Hanada K."/>
            <person name="Heyl A."/>
            <person name="Hicks K.A."/>
            <person name="Hugh J."/>
            <person name="Lohr M."/>
            <person name="Mayer K."/>
            <person name="Melkozernov A."/>
            <person name="Murata T."/>
            <person name="Nelson D."/>
            <person name="Pils B."/>
            <person name="Prigge M."/>
            <person name="Reiss B."/>
            <person name="Renner T."/>
            <person name="Rombauts S."/>
            <person name="Rushton P."/>
            <person name="Sanderfoot A."/>
            <person name="Schween G."/>
            <person name="Shiu S.-H."/>
            <person name="Stueber K."/>
            <person name="Theodoulou F.L."/>
            <person name="Tu H."/>
            <person name="Van de Peer Y."/>
            <person name="Verrier P.J."/>
            <person name="Waters E."/>
            <person name="Wood A."/>
            <person name="Yang L."/>
            <person name="Cove D."/>
            <person name="Cuming A."/>
            <person name="Hasebe M."/>
            <person name="Lucas S."/>
            <person name="Mishler D.B."/>
            <person name="Reski R."/>
            <person name="Grigoriev I."/>
            <person name="Quatrano R.S."/>
            <person name="Boore J.L."/>
        </authorList>
    </citation>
    <scope>NUCLEOTIDE SEQUENCE [LARGE SCALE GENOMIC DNA]</scope>
    <source>
        <strain evidence="5 6">cv. Gransden 2004</strain>
    </source>
</reference>
<dbReference type="EMBL" id="ABEU02000006">
    <property type="protein sequence ID" value="PNR52132.1"/>
    <property type="molecule type" value="Genomic_DNA"/>
</dbReference>
<dbReference type="CDD" id="cd00299">
    <property type="entry name" value="GST_C_family"/>
    <property type="match status" value="1"/>
</dbReference>
<dbReference type="Gramene" id="Pp3c6_4750V3.3">
    <property type="protein sequence ID" value="Pp3c6_4750V3.3"/>
    <property type="gene ID" value="Pp3c6_4750"/>
</dbReference>
<feature type="compositionally biased region" description="Low complexity" evidence="1">
    <location>
        <begin position="19"/>
        <end position="42"/>
    </location>
</feature>
<dbReference type="InterPro" id="IPR036249">
    <property type="entry name" value="Thioredoxin-like_sf"/>
</dbReference>
<evidence type="ECO:0000259" key="2">
    <source>
        <dbReference type="PROSITE" id="PS50404"/>
    </source>
</evidence>
<dbReference type="PROSITE" id="PS50404">
    <property type="entry name" value="GST_NTER"/>
    <property type="match status" value="1"/>
</dbReference>
<proteinExistence type="predicted"/>
<dbReference type="Gramene" id="Pp3c6_4750V3.2">
    <property type="protein sequence ID" value="Pp3c6_4750V3.2"/>
    <property type="gene ID" value="Pp3c6_4750"/>
</dbReference>
<dbReference type="CDD" id="cd00570">
    <property type="entry name" value="GST_N_family"/>
    <property type="match status" value="1"/>
</dbReference>
<evidence type="ECO:0000313" key="6">
    <source>
        <dbReference type="Proteomes" id="UP000006727"/>
    </source>
</evidence>
<dbReference type="Gene3D" id="1.20.120.520">
    <property type="entry name" value="nmb1532 protein domain like"/>
    <property type="match status" value="1"/>
</dbReference>
<sequence length="524" mass="58679">MGVCCPKMAPAKHKDEQLNSNPSAVVPASSSPTYCESSPSETAPSEMTYADAESNLPRVQLIGDVLCLFTLRVLIALQFKGVVVDATWLTPADLTNPKVVNTSPDGKYPVLKYGHHKIVHSTDVMLEYIEETFQDPTLIPSPIRSEVMNWVAFIRDEFTPIVGQLVYDGSPLVQQELRPNLESAFAKLDSGKLVHGKQGRFFFGNHFTLVDVYLIPALLLVDVAKFFRGIEIGAAHPHLLSYSLGLHSFPNYAPVRVDLELLKGAIAKVLDERAPSPLIVMTVLQHRSISWHLEKLLALADELLVNKLEIEVGEFGRRGAGKRMQLLWKMYGRLVDLMQEHAQIEERVIFPAIDCTEEGMSESALMDHARDLPVMNGIREDIKGVMALEQGGSDHLEGLQALAARLRVYQKNVVEHYHEEERDLLPQLNIADIGRDKQEELVIQCFGVMEESHGRLLPFLLQGLERHEVNQYLGLFQKSFEGGNSRLFMRMSSCLENADEEFNEVCKVAQERMGEVMAPAKDNA</sequence>
<dbReference type="OrthoDB" id="4951845at2759"/>
<dbReference type="PROSITE" id="PS50405">
    <property type="entry name" value="GST_CTER"/>
    <property type="match status" value="1"/>
</dbReference>
<evidence type="ECO:0000313" key="4">
    <source>
        <dbReference type="EMBL" id="PNR52132.1"/>
    </source>
</evidence>
<dbReference type="EnsemblPlants" id="Pp3c6_4750V3.3">
    <property type="protein sequence ID" value="Pp3c6_4750V3.3"/>
    <property type="gene ID" value="Pp3c6_4750"/>
</dbReference>
<dbReference type="SFLD" id="SFLDS00019">
    <property type="entry name" value="Glutathione_Transferase_(cytos"/>
    <property type="match status" value="1"/>
</dbReference>
<dbReference type="AlphaFoldDB" id="A0A2K1KEC6"/>
<dbReference type="InterPro" id="IPR040079">
    <property type="entry name" value="Glutathione_S-Trfase"/>
</dbReference>
<dbReference type="Pfam" id="PF01814">
    <property type="entry name" value="Hemerythrin"/>
    <property type="match status" value="1"/>
</dbReference>
<dbReference type="PaxDb" id="3218-PP1S448_23V6.1"/>
<dbReference type="Gene3D" id="1.20.1050.10">
    <property type="match status" value="1"/>
</dbReference>
<dbReference type="SUPFAM" id="SSF47616">
    <property type="entry name" value="GST C-terminal domain-like"/>
    <property type="match status" value="1"/>
</dbReference>
<evidence type="ECO:0000256" key="1">
    <source>
        <dbReference type="SAM" id="MobiDB-lite"/>
    </source>
</evidence>
<dbReference type="EnsemblPlants" id="Pp3c6_4750V3.2">
    <property type="protein sequence ID" value="Pp3c6_4750V3.2"/>
    <property type="gene ID" value="Pp3c6_4750"/>
</dbReference>
<dbReference type="RefSeq" id="XP_024378870.1">
    <property type="nucleotide sequence ID" value="XM_024523102.2"/>
</dbReference>
<accession>A0A2K1KEC6</accession>
<dbReference type="InterPro" id="IPR036282">
    <property type="entry name" value="Glutathione-S-Trfase_C_sf"/>
</dbReference>
<dbReference type="EnsemblPlants" id="Pp3c6_4750V3.1">
    <property type="protein sequence ID" value="Pp3c6_4750V3.1"/>
    <property type="gene ID" value="Pp3c6_4750"/>
</dbReference>
<reference evidence="4 6" key="2">
    <citation type="journal article" date="2018" name="Plant J.">
        <title>The Physcomitrella patens chromosome-scale assembly reveals moss genome structure and evolution.</title>
        <authorList>
            <person name="Lang D."/>
            <person name="Ullrich K.K."/>
            <person name="Murat F."/>
            <person name="Fuchs J."/>
            <person name="Jenkins J."/>
            <person name="Haas F.B."/>
            <person name="Piednoel M."/>
            <person name="Gundlach H."/>
            <person name="Van Bel M."/>
            <person name="Meyberg R."/>
            <person name="Vives C."/>
            <person name="Morata J."/>
            <person name="Symeonidi A."/>
            <person name="Hiss M."/>
            <person name="Muchero W."/>
            <person name="Kamisugi Y."/>
            <person name="Saleh O."/>
            <person name="Blanc G."/>
            <person name="Decker E.L."/>
            <person name="van Gessel N."/>
            <person name="Grimwood J."/>
            <person name="Hayes R.D."/>
            <person name="Graham S.W."/>
            <person name="Gunter L.E."/>
            <person name="McDaniel S.F."/>
            <person name="Hoernstein S.N.W."/>
            <person name="Larsson A."/>
            <person name="Li F.W."/>
            <person name="Perroud P.F."/>
            <person name="Phillips J."/>
            <person name="Ranjan P."/>
            <person name="Rokshar D.S."/>
            <person name="Rothfels C.J."/>
            <person name="Schneider L."/>
            <person name="Shu S."/>
            <person name="Stevenson D.W."/>
            <person name="Thummler F."/>
            <person name="Tillich M."/>
            <person name="Villarreal Aguilar J.C."/>
            <person name="Widiez T."/>
            <person name="Wong G.K."/>
            <person name="Wymore A."/>
            <person name="Zhang Y."/>
            <person name="Zimmer A.D."/>
            <person name="Quatrano R.S."/>
            <person name="Mayer K.F.X."/>
            <person name="Goodstein D."/>
            <person name="Casacuberta J.M."/>
            <person name="Vandepoele K."/>
            <person name="Reski R."/>
            <person name="Cuming A.C."/>
            <person name="Tuskan G.A."/>
            <person name="Maumus F."/>
            <person name="Salse J."/>
            <person name="Schmutz J."/>
            <person name="Rensing S.A."/>
        </authorList>
    </citation>
    <scope>NUCLEOTIDE SEQUENCE [LARGE SCALE GENOMIC DNA]</scope>
    <source>
        <strain evidence="5 6">cv. Gransden 2004</strain>
    </source>
</reference>
<dbReference type="Pfam" id="PF13410">
    <property type="entry name" value="GST_C_2"/>
    <property type="match status" value="1"/>
</dbReference>
<dbReference type="SUPFAM" id="SSF52833">
    <property type="entry name" value="Thioredoxin-like"/>
    <property type="match status" value="1"/>
</dbReference>
<evidence type="ECO:0008006" key="7">
    <source>
        <dbReference type="Google" id="ProtNLM"/>
    </source>
</evidence>
<dbReference type="InterPro" id="IPR004045">
    <property type="entry name" value="Glutathione_S-Trfase_N"/>
</dbReference>